<evidence type="ECO:0000313" key="2">
    <source>
        <dbReference type="Proteomes" id="UP000822476"/>
    </source>
</evidence>
<dbReference type="AlphaFoldDB" id="A0A8S9Z587"/>
<gene>
    <name evidence="1" type="ORF">EG68_01847</name>
</gene>
<protein>
    <submittedName>
        <fullName evidence="1">Uncharacterized protein</fullName>
    </submittedName>
</protein>
<organism evidence="1 2">
    <name type="scientific">Paragonimus skrjabini miyazakii</name>
    <dbReference type="NCBI Taxonomy" id="59628"/>
    <lineage>
        <taxon>Eukaryota</taxon>
        <taxon>Metazoa</taxon>
        <taxon>Spiralia</taxon>
        <taxon>Lophotrochozoa</taxon>
        <taxon>Platyhelminthes</taxon>
        <taxon>Trematoda</taxon>
        <taxon>Digenea</taxon>
        <taxon>Plagiorchiida</taxon>
        <taxon>Troglotremata</taxon>
        <taxon>Troglotrematidae</taxon>
        <taxon>Paragonimus</taxon>
    </lineage>
</organism>
<dbReference type="Proteomes" id="UP000822476">
    <property type="component" value="Unassembled WGS sequence"/>
</dbReference>
<dbReference type="OrthoDB" id="6277910at2759"/>
<comment type="caution">
    <text evidence="1">The sequence shown here is derived from an EMBL/GenBank/DDBJ whole genome shotgun (WGS) entry which is preliminary data.</text>
</comment>
<proteinExistence type="predicted"/>
<dbReference type="PANTHER" id="PTHR47331">
    <property type="entry name" value="PHD-TYPE DOMAIN-CONTAINING PROTEIN"/>
    <property type="match status" value="1"/>
</dbReference>
<keyword evidence="2" id="KW-1185">Reference proteome</keyword>
<evidence type="ECO:0000313" key="1">
    <source>
        <dbReference type="EMBL" id="KAF7260780.1"/>
    </source>
</evidence>
<accession>A0A8S9Z587</accession>
<dbReference type="EMBL" id="JTDE01000612">
    <property type="protein sequence ID" value="KAF7260780.1"/>
    <property type="molecule type" value="Genomic_DNA"/>
</dbReference>
<sequence length="203" mass="23718">MKSVDSKAVVHLTRAWSVKKPPEVSRVILTKDKLRSWGHLRDVQFSNSSTSKIDILIGSDVPEANWIREQMTSKWNESYAARTTFVWTLMGPMSHRKKSASDVHTLQVQDIHSDSKRLHNMEFIDWTSGKEQDMSIEDRKALTTLQHPIILKDGQYEIGLPWRTDPLFLPDNRCAMFQRLQTLRTRFQRDRGLLANYGRLYLY</sequence>
<reference evidence="1" key="1">
    <citation type="submission" date="2019-07" db="EMBL/GenBank/DDBJ databases">
        <title>Annotation for the trematode Paragonimus miyazaki's.</title>
        <authorList>
            <person name="Choi Y.-J."/>
        </authorList>
    </citation>
    <scope>NUCLEOTIDE SEQUENCE</scope>
    <source>
        <strain evidence="1">Japan</strain>
    </source>
</reference>
<dbReference type="PANTHER" id="PTHR47331:SF1">
    <property type="entry name" value="GAG-LIKE PROTEIN"/>
    <property type="match status" value="1"/>
</dbReference>
<name>A0A8S9Z587_9TREM</name>